<name>A0A7J7UTW5_PIPKU</name>
<proteinExistence type="predicted"/>
<protein>
    <submittedName>
        <fullName evidence="2">Uncharacterized protein</fullName>
    </submittedName>
</protein>
<organism evidence="2 3">
    <name type="scientific">Pipistrellus kuhlii</name>
    <name type="common">Kuhl's pipistrelle</name>
    <dbReference type="NCBI Taxonomy" id="59472"/>
    <lineage>
        <taxon>Eukaryota</taxon>
        <taxon>Metazoa</taxon>
        <taxon>Chordata</taxon>
        <taxon>Craniata</taxon>
        <taxon>Vertebrata</taxon>
        <taxon>Euteleostomi</taxon>
        <taxon>Mammalia</taxon>
        <taxon>Eutheria</taxon>
        <taxon>Laurasiatheria</taxon>
        <taxon>Chiroptera</taxon>
        <taxon>Yangochiroptera</taxon>
        <taxon>Vespertilionidae</taxon>
        <taxon>Pipistrellus</taxon>
    </lineage>
</organism>
<evidence type="ECO:0000313" key="3">
    <source>
        <dbReference type="Proteomes" id="UP000558488"/>
    </source>
</evidence>
<feature type="compositionally biased region" description="Pro residues" evidence="1">
    <location>
        <begin position="1"/>
        <end position="10"/>
    </location>
</feature>
<feature type="region of interest" description="Disordered" evidence="1">
    <location>
        <begin position="225"/>
        <end position="248"/>
    </location>
</feature>
<evidence type="ECO:0000256" key="1">
    <source>
        <dbReference type="SAM" id="MobiDB-lite"/>
    </source>
</evidence>
<reference evidence="2 3" key="1">
    <citation type="journal article" date="2020" name="Nature">
        <title>Six reference-quality genomes reveal evolution of bat adaptations.</title>
        <authorList>
            <person name="Jebb D."/>
            <person name="Huang Z."/>
            <person name="Pippel M."/>
            <person name="Hughes G.M."/>
            <person name="Lavrichenko K."/>
            <person name="Devanna P."/>
            <person name="Winkler S."/>
            <person name="Jermiin L.S."/>
            <person name="Skirmuntt E.C."/>
            <person name="Katzourakis A."/>
            <person name="Burkitt-Gray L."/>
            <person name="Ray D.A."/>
            <person name="Sullivan K.A.M."/>
            <person name="Roscito J.G."/>
            <person name="Kirilenko B.M."/>
            <person name="Davalos L.M."/>
            <person name="Corthals A.P."/>
            <person name="Power M.L."/>
            <person name="Jones G."/>
            <person name="Ransome R.D."/>
            <person name="Dechmann D.K.N."/>
            <person name="Locatelli A.G."/>
            <person name="Puechmaille S.J."/>
            <person name="Fedrigo O."/>
            <person name="Jarvis E.D."/>
            <person name="Hiller M."/>
            <person name="Vernes S.C."/>
            <person name="Myers E.W."/>
            <person name="Teeling E.C."/>
        </authorList>
    </citation>
    <scope>NUCLEOTIDE SEQUENCE [LARGE SCALE GENOMIC DNA]</scope>
    <source>
        <strain evidence="2">MPipKuh1</strain>
        <tissue evidence="2">Flight muscle</tissue>
    </source>
</reference>
<feature type="compositionally biased region" description="Polar residues" evidence="1">
    <location>
        <begin position="50"/>
        <end position="60"/>
    </location>
</feature>
<accession>A0A7J7UTW5</accession>
<keyword evidence="3" id="KW-1185">Reference proteome</keyword>
<comment type="caution">
    <text evidence="2">The sequence shown here is derived from an EMBL/GenBank/DDBJ whole genome shotgun (WGS) entry which is preliminary data.</text>
</comment>
<evidence type="ECO:0000313" key="2">
    <source>
        <dbReference type="EMBL" id="KAF6316222.1"/>
    </source>
</evidence>
<dbReference type="EMBL" id="JACAGB010000018">
    <property type="protein sequence ID" value="KAF6316222.1"/>
    <property type="molecule type" value="Genomic_DNA"/>
</dbReference>
<gene>
    <name evidence="2" type="ORF">mPipKuh1_008728</name>
</gene>
<dbReference type="Proteomes" id="UP000558488">
    <property type="component" value="Unassembled WGS sequence"/>
</dbReference>
<feature type="region of interest" description="Disordered" evidence="1">
    <location>
        <begin position="1"/>
        <end position="86"/>
    </location>
</feature>
<sequence>MPLQPDPAPPLSVAEDLSAVPPGSFPGNPAGRDYWTARPGGHSVPVPIPSSHQSTPSLGSVSLEWSEPTPSVPGQSRLWPTREGGSGRWRSGLQSWLSQVVRHKSRLRHLCKNGLALSGPHGLKKKNKTSEKTFELTFISQRFHLKVWISRQMGMFGHIAVSWQQLARLLTPGQLTRLLSAFGPLGTWVNFSGLLQQITVHAWLRAAETCSFTVLEARGLKSRGRQGLTSSKNSGRESFLPLPSSHGRRPSRALLGLQCVILSASITARPSSPGVPMCLLIKVLITGVGSP</sequence>
<dbReference type="AlphaFoldDB" id="A0A7J7UTW5"/>